<reference evidence="3 4" key="1">
    <citation type="submission" date="2014-11" db="EMBL/GenBank/DDBJ databases">
        <authorList>
            <person name="Zhu J."/>
            <person name="Qi W."/>
            <person name="Song R."/>
        </authorList>
    </citation>
    <scope>NUCLEOTIDE SEQUENCE [LARGE SCALE GENOMIC DNA]</scope>
</reference>
<dbReference type="AlphaFoldDB" id="A0A0G4EFN8"/>
<keyword evidence="4" id="KW-1185">Reference proteome</keyword>
<dbReference type="GO" id="GO:0031012">
    <property type="term" value="C:extracellular matrix"/>
    <property type="evidence" value="ECO:0007669"/>
    <property type="project" value="TreeGrafter"/>
</dbReference>
<dbReference type="EMBL" id="CDMY01000209">
    <property type="protein sequence ID" value="CEL94193.1"/>
    <property type="molecule type" value="Genomic_DNA"/>
</dbReference>
<dbReference type="Proteomes" id="UP000041254">
    <property type="component" value="Unassembled WGS sequence"/>
</dbReference>
<dbReference type="GO" id="GO:0004621">
    <property type="term" value="F:glycosylphosphatidylinositol phospholipase D activity"/>
    <property type="evidence" value="ECO:0007669"/>
    <property type="project" value="TreeGrafter"/>
</dbReference>
<feature type="compositionally biased region" description="Basic and acidic residues" evidence="1">
    <location>
        <begin position="764"/>
        <end position="776"/>
    </location>
</feature>
<dbReference type="InterPro" id="IPR013519">
    <property type="entry name" value="Int_alpha_beta-p"/>
</dbReference>
<sequence length="813" mass="88502">MRYAHMMDMGFASLLREHRDAAWAGGVFPDFFYGCGNRDAAEDAHWRPFHLTIVSHILSLPPSHRPPLVAFLLGMVSHYMADTNWHGLQQAGGFGWLQYSGMADFGCDGGLCQAAHTSGDVGGEFVLGVEDSLRKNGVSKDWWLPTATLHKVLAKRGFAISPTAIRRCAVLIRAEREAAKDAAPLLYSRFAKTNPFIRENLQQFWAGGIDDMTVFTLIAWQRTWQWLKHGPPAKLPQCIIPPNNISDRQKQESKGRLHGLTATERGNEDLLMWKEGSYGYEGHAIKACDVNSDGVDEWVVSAPGYSTSPDCPSCGRVTLYFDPYDMQTKIEILGVEPLGRFGWSVECLDLDRDGEKDIIVSAPQSTGSLDAIDLTCERKNATGAVFVFHRIPQPTGGRITLTATDLPHYRIDGNTAESNYGMHLATADMDQDGQDDLMVSSPLAASVRVLEDGNSTLSTLSQGTVDVFLSRAHNSQPNPPPHLTLTSPSLADGFGQCVCASTVDGQTILIVGAPLYGDDKGAGGTRLVGGGAIYGYRVKSTNADGGGLAAAEVFNVVNAEPHARFGISCAVVPSSDASEAMVWVGAPGATNHGSFPLRPLDSAGYIYGFKSSDLIAHGRSRKATSLADMPSETVASPHPTELARFGAQMMVKPRRGNETATVVISAPFYGKESGGWTLFEANGESLNLQLTVLGRRGNKGRHGSSIEMGCLRETQGCRETVLVGSPHLSSNAREDRKEGRWILYDSLTAQTRYDSRNAHRRHRVGETDRPATHHDRGDVKRGFSLSFVVRVVHEVCQHFYWMLPGDSFMSMNG</sequence>
<evidence type="ECO:0000313" key="3">
    <source>
        <dbReference type="EMBL" id="CEL94193.1"/>
    </source>
</evidence>
<dbReference type="SMART" id="SM00191">
    <property type="entry name" value="Int_alpha"/>
    <property type="match status" value="4"/>
</dbReference>
<dbReference type="PANTHER" id="PTHR23221:SF7">
    <property type="entry name" value="PHOSPHATIDYLINOSITOL-GLYCAN-SPECIFIC PHOSPHOLIPASE D"/>
    <property type="match status" value="1"/>
</dbReference>
<dbReference type="Pfam" id="PF00882">
    <property type="entry name" value="Zn_dep_PLPC"/>
    <property type="match status" value="1"/>
</dbReference>
<dbReference type="SUPFAM" id="SSF69318">
    <property type="entry name" value="Integrin alpha N-terminal domain"/>
    <property type="match status" value="1"/>
</dbReference>
<evidence type="ECO:0000256" key="1">
    <source>
        <dbReference type="SAM" id="MobiDB-lite"/>
    </source>
</evidence>
<dbReference type="InParanoid" id="A0A0G4EFN8"/>
<evidence type="ECO:0000313" key="4">
    <source>
        <dbReference type="Proteomes" id="UP000041254"/>
    </source>
</evidence>
<dbReference type="STRING" id="1169540.A0A0G4EFN8"/>
<dbReference type="InterPro" id="IPR029002">
    <property type="entry name" value="PLPC/GPLD1"/>
</dbReference>
<dbReference type="VEuPathDB" id="CryptoDB:Vbra_7173"/>
<accession>A0A0G4EFN8</accession>
<dbReference type="Gene3D" id="2.130.10.130">
    <property type="entry name" value="Integrin alpha, N-terminal"/>
    <property type="match status" value="2"/>
</dbReference>
<organism evidence="3 4">
    <name type="scientific">Vitrella brassicaformis (strain CCMP3155)</name>
    <dbReference type="NCBI Taxonomy" id="1169540"/>
    <lineage>
        <taxon>Eukaryota</taxon>
        <taxon>Sar</taxon>
        <taxon>Alveolata</taxon>
        <taxon>Colpodellida</taxon>
        <taxon>Vitrellaceae</taxon>
        <taxon>Vitrella</taxon>
    </lineage>
</organism>
<proteinExistence type="predicted"/>
<protein>
    <recommendedName>
        <fullName evidence="2">Phospholipase C/D domain-containing protein</fullName>
    </recommendedName>
</protein>
<gene>
    <name evidence="3" type="ORF">Vbra_7173</name>
</gene>
<dbReference type="OrthoDB" id="5317514at2759"/>
<dbReference type="PANTHER" id="PTHR23221">
    <property type="entry name" value="GLYCOSYLPHOSPHATIDYLINOSITOL PHOSPHOLIPASE D"/>
    <property type="match status" value="1"/>
</dbReference>
<evidence type="ECO:0000259" key="2">
    <source>
        <dbReference type="Pfam" id="PF00882"/>
    </source>
</evidence>
<dbReference type="InterPro" id="IPR028994">
    <property type="entry name" value="Integrin_alpha_N"/>
</dbReference>
<name>A0A0G4EFN8_VITBC</name>
<feature type="domain" description="Phospholipase C/D" evidence="2">
    <location>
        <begin position="15"/>
        <end position="97"/>
    </location>
</feature>
<dbReference type="GO" id="GO:0005615">
    <property type="term" value="C:extracellular space"/>
    <property type="evidence" value="ECO:0007669"/>
    <property type="project" value="TreeGrafter"/>
</dbReference>
<feature type="region of interest" description="Disordered" evidence="1">
    <location>
        <begin position="755"/>
        <end position="776"/>
    </location>
</feature>